<keyword evidence="2" id="KW-0472">Membrane</keyword>
<reference evidence="3 4" key="1">
    <citation type="submission" date="2020-12" db="EMBL/GenBank/DDBJ databases">
        <title>Brachybacterium sp. MASK1Z-5, whole genome shotgun sequence.</title>
        <authorList>
            <person name="Tuo L."/>
        </authorList>
    </citation>
    <scope>NUCLEOTIDE SEQUENCE [LARGE SCALE GENOMIC DNA]</scope>
    <source>
        <strain evidence="3 4">MASK1Z-5</strain>
    </source>
</reference>
<accession>A0ABS1BDX4</accession>
<keyword evidence="2" id="KW-0812">Transmembrane</keyword>
<feature type="compositionally biased region" description="Low complexity" evidence="1">
    <location>
        <begin position="9"/>
        <end position="22"/>
    </location>
</feature>
<evidence type="ECO:0000256" key="1">
    <source>
        <dbReference type="SAM" id="MobiDB-lite"/>
    </source>
</evidence>
<dbReference type="RefSeq" id="WP_200503658.1">
    <property type="nucleotide sequence ID" value="NZ_JAEDAJ010000013.1"/>
</dbReference>
<evidence type="ECO:0000313" key="3">
    <source>
        <dbReference type="EMBL" id="MBK0332767.1"/>
    </source>
</evidence>
<evidence type="ECO:0000313" key="4">
    <source>
        <dbReference type="Proteomes" id="UP000612352"/>
    </source>
</evidence>
<proteinExistence type="predicted"/>
<sequence length="211" mass="21662">MTVPPPAYGPSSSYPSEPAYQAPPKKRGLKRIIFGALGIVANLIGLVVMPIIALGIVAVVVVANADATSLGSESGSVKASGMSMYYVYVPTEEADGATCSVSGGDTSMDSTSGEGMTATVDGASYTAVGTFNVSGDQTVQVSCEGASDVAVADVGMTGVLIAAGVGFGIPILLGIIALILLIWGIVARVRSSRQIREHMQQHQQFQGYPQY</sequence>
<comment type="caution">
    <text evidence="3">The sequence shown here is derived from an EMBL/GenBank/DDBJ whole genome shotgun (WGS) entry which is preliminary data.</text>
</comment>
<name>A0ABS1BDX4_9MICO</name>
<protein>
    <submittedName>
        <fullName evidence="3">Uncharacterized protein</fullName>
    </submittedName>
</protein>
<dbReference type="EMBL" id="JAEDAJ010000013">
    <property type="protein sequence ID" value="MBK0332767.1"/>
    <property type="molecule type" value="Genomic_DNA"/>
</dbReference>
<feature type="transmembrane region" description="Helical" evidence="2">
    <location>
        <begin position="159"/>
        <end position="186"/>
    </location>
</feature>
<dbReference type="Proteomes" id="UP000612352">
    <property type="component" value="Unassembled WGS sequence"/>
</dbReference>
<feature type="region of interest" description="Disordered" evidence="1">
    <location>
        <begin position="1"/>
        <end position="22"/>
    </location>
</feature>
<keyword evidence="4" id="KW-1185">Reference proteome</keyword>
<keyword evidence="2" id="KW-1133">Transmembrane helix</keyword>
<evidence type="ECO:0000256" key="2">
    <source>
        <dbReference type="SAM" id="Phobius"/>
    </source>
</evidence>
<gene>
    <name evidence="3" type="ORF">I8D64_15300</name>
</gene>
<organism evidence="3 4">
    <name type="scientific">Brachybacterium halotolerans</name>
    <dbReference type="NCBI Taxonomy" id="2795215"/>
    <lineage>
        <taxon>Bacteria</taxon>
        <taxon>Bacillati</taxon>
        <taxon>Actinomycetota</taxon>
        <taxon>Actinomycetes</taxon>
        <taxon>Micrococcales</taxon>
        <taxon>Dermabacteraceae</taxon>
        <taxon>Brachybacterium</taxon>
    </lineage>
</organism>
<feature type="transmembrane region" description="Helical" evidence="2">
    <location>
        <begin position="32"/>
        <end position="63"/>
    </location>
</feature>